<dbReference type="GO" id="GO:0005634">
    <property type="term" value="C:nucleus"/>
    <property type="evidence" value="ECO:0007669"/>
    <property type="project" value="TreeGrafter"/>
</dbReference>
<protein>
    <submittedName>
        <fullName evidence="2">Uncharacterized protein</fullName>
    </submittedName>
</protein>
<dbReference type="Pfam" id="PF00583">
    <property type="entry name" value="Acetyltransf_1"/>
    <property type="match status" value="1"/>
</dbReference>
<dbReference type="PANTHER" id="PTHR43138:SF1">
    <property type="entry name" value="N-ACETYLTRANSFERASE ACA1"/>
    <property type="match status" value="1"/>
</dbReference>
<dbReference type="InterPro" id="IPR016181">
    <property type="entry name" value="Acyl_CoA_acyltransferase"/>
</dbReference>
<evidence type="ECO:0000313" key="1">
    <source>
        <dbReference type="EMBL" id="CAI4060735.1"/>
    </source>
</evidence>
<accession>A0AA35JHC4</accession>
<dbReference type="PANTHER" id="PTHR43138">
    <property type="entry name" value="ACETYLTRANSFERASE, GNAT FAMILY"/>
    <property type="match status" value="1"/>
</dbReference>
<reference evidence="2" key="1">
    <citation type="submission" date="2022-10" db="EMBL/GenBank/DDBJ databases">
        <authorList>
            <person name="Byrne P K."/>
        </authorList>
    </citation>
    <scope>NUCLEOTIDE SEQUENCE</scope>
    <source>
        <strain evidence="2">IFO1802</strain>
    </source>
</reference>
<proteinExistence type="predicted"/>
<name>A0AA35JHC4_SACK1</name>
<evidence type="ECO:0000313" key="3">
    <source>
        <dbReference type="Proteomes" id="UP001162087"/>
    </source>
</evidence>
<dbReference type="EMBL" id="OX365901">
    <property type="protein sequence ID" value="CAI4060735.1"/>
    <property type="molecule type" value="Genomic_DNA"/>
</dbReference>
<dbReference type="InterPro" id="IPR052742">
    <property type="entry name" value="Mito_N-acetyltransferase"/>
</dbReference>
<dbReference type="GO" id="GO:0016747">
    <property type="term" value="F:acyltransferase activity, transferring groups other than amino-acyl groups"/>
    <property type="evidence" value="ECO:0007669"/>
    <property type="project" value="InterPro"/>
</dbReference>
<dbReference type="OrthoDB" id="10264707at2759"/>
<dbReference type="Gene3D" id="3.40.630.30">
    <property type="match status" value="1"/>
</dbReference>
<gene>
    <name evidence="2" type="primary">SKDI06G1290</name>
    <name evidence="1" type="synonym">SKDI06G0020</name>
    <name evidence="1" type="ORF">SKDI_06G0020</name>
    <name evidence="2" type="ORF">SKDI_06G1290</name>
</gene>
<evidence type="ECO:0000313" key="2">
    <source>
        <dbReference type="EMBL" id="CAI4061199.1"/>
    </source>
</evidence>
<keyword evidence="3" id="KW-1185">Reference proteome</keyword>
<dbReference type="Proteomes" id="UP001162087">
    <property type="component" value="Chromosome 6"/>
</dbReference>
<sequence length="231" mass="26864">MEARSTEWKSTANLHDGPAFFKPLAQTIEPLQFKLIESDIVATAFPVFNAQYVPESLIDYIFDLFNLEIECGKTYPQLEKLTKQDFLNYWFHSFTVIVLRTDKKFIEDGQDWRSVLLGTFYIKPNYSPRCSHNCNAGFLVNTYHRGKKVGYRLAQVYLNWAPLLGYKYSIFNLVFVTNQASWKIWDKLNFQRIGLVPRAGILKDFAEPIDAIIYGKDLTNIEPELLSMEHL</sequence>
<dbReference type="EMBL" id="OX365901">
    <property type="protein sequence ID" value="CAI4061199.1"/>
    <property type="molecule type" value="Genomic_DNA"/>
</dbReference>
<dbReference type="SUPFAM" id="SSF55729">
    <property type="entry name" value="Acyl-CoA N-acyltransferases (Nat)"/>
    <property type="match status" value="1"/>
</dbReference>
<organism evidence="2 3">
    <name type="scientific">Saccharomyces kudriavzevii (strain ATCC MYA-4449 / AS 2.2408 / CBS 8840 / NBRC 1802 / NCYC 2889)</name>
    <name type="common">Yeast</name>
    <dbReference type="NCBI Taxonomy" id="226230"/>
    <lineage>
        <taxon>Eukaryota</taxon>
        <taxon>Fungi</taxon>
        <taxon>Dikarya</taxon>
        <taxon>Ascomycota</taxon>
        <taxon>Saccharomycotina</taxon>
        <taxon>Saccharomycetes</taxon>
        <taxon>Saccharomycetales</taxon>
        <taxon>Saccharomycetaceae</taxon>
        <taxon>Saccharomyces</taxon>
    </lineage>
</organism>
<dbReference type="InterPro" id="IPR000182">
    <property type="entry name" value="GNAT_dom"/>
</dbReference>